<sequence>MAMTLRLEAEDEKTLAELAEMDGVSKQEATRRAIREAASRRHHQAGVAEASAWARDRYAEVLERLGK</sequence>
<evidence type="ECO:0008006" key="3">
    <source>
        <dbReference type="Google" id="ProtNLM"/>
    </source>
</evidence>
<proteinExistence type="predicted"/>
<dbReference type="OrthoDB" id="4426404at2"/>
<gene>
    <name evidence="1" type="ORF">JS278_01246</name>
</gene>
<keyword evidence="2" id="KW-1185">Reference proteome</keyword>
<dbReference type="AlphaFoldDB" id="A0A344UT24"/>
<dbReference type="KEGG" id="acij:JS278_01246"/>
<dbReference type="EMBL" id="CP025198">
    <property type="protein sequence ID" value="AXE38422.1"/>
    <property type="molecule type" value="Genomic_DNA"/>
</dbReference>
<evidence type="ECO:0000313" key="1">
    <source>
        <dbReference type="EMBL" id="AXE38422.1"/>
    </source>
</evidence>
<protein>
    <recommendedName>
        <fullName evidence="3">Ribbon-helix-helix protein CopG domain-containing protein</fullName>
    </recommendedName>
</protein>
<accession>A0A344UT24</accession>
<organism evidence="1 2">
    <name type="scientific">Acidipropionibacterium virtanenii</name>
    <dbReference type="NCBI Taxonomy" id="2057246"/>
    <lineage>
        <taxon>Bacteria</taxon>
        <taxon>Bacillati</taxon>
        <taxon>Actinomycetota</taxon>
        <taxon>Actinomycetes</taxon>
        <taxon>Propionibacteriales</taxon>
        <taxon>Propionibacteriaceae</taxon>
        <taxon>Acidipropionibacterium</taxon>
    </lineage>
</organism>
<dbReference type="Proteomes" id="UP000251995">
    <property type="component" value="Chromosome"/>
</dbReference>
<dbReference type="RefSeq" id="WP_114044428.1">
    <property type="nucleotide sequence ID" value="NZ_CP025198.1"/>
</dbReference>
<reference evidence="1 2" key="1">
    <citation type="submission" date="2017-12" db="EMBL/GenBank/DDBJ databases">
        <title>The whole genome sequence of the Acidipropionibacterium virtanenii sp. nov. type strain JS278.</title>
        <authorList>
            <person name="Laine P."/>
            <person name="Deptula P."/>
            <person name="Varmanen P."/>
            <person name="Auvinen P."/>
        </authorList>
    </citation>
    <scope>NUCLEOTIDE SEQUENCE [LARGE SCALE GENOMIC DNA]</scope>
    <source>
        <strain evidence="1 2">JS278</strain>
    </source>
</reference>
<name>A0A344UT24_9ACTN</name>
<evidence type="ECO:0000313" key="2">
    <source>
        <dbReference type="Proteomes" id="UP000251995"/>
    </source>
</evidence>